<comment type="caution">
    <text evidence="1">The sequence shown here is derived from an EMBL/GenBank/DDBJ whole genome shotgun (WGS) entry which is preliminary data.</text>
</comment>
<protein>
    <submittedName>
        <fullName evidence="1">Uncharacterized protein</fullName>
    </submittedName>
</protein>
<organism evidence="1 2">
    <name type="scientific">Paraburkholderia polaris</name>
    <dbReference type="NCBI Taxonomy" id="2728848"/>
    <lineage>
        <taxon>Bacteria</taxon>
        <taxon>Pseudomonadati</taxon>
        <taxon>Pseudomonadota</taxon>
        <taxon>Betaproteobacteria</taxon>
        <taxon>Burkholderiales</taxon>
        <taxon>Burkholderiaceae</taxon>
        <taxon>Paraburkholderia</taxon>
    </lineage>
</organism>
<reference evidence="1 2" key="1">
    <citation type="submission" date="2020-04" db="EMBL/GenBank/DDBJ databases">
        <title>Paraburkholderia sp. RP-4-7 isolated from soil.</title>
        <authorList>
            <person name="Dahal R.H."/>
        </authorList>
    </citation>
    <scope>NUCLEOTIDE SEQUENCE [LARGE SCALE GENOMIC DNA]</scope>
    <source>
        <strain evidence="1 2">RP-4-7</strain>
    </source>
</reference>
<dbReference type="RefSeq" id="WP_169483554.1">
    <property type="nucleotide sequence ID" value="NZ_JABBGJ010000001.1"/>
</dbReference>
<name>A0A848I527_9BURK</name>
<accession>A0A848I527</accession>
<evidence type="ECO:0000313" key="2">
    <source>
        <dbReference type="Proteomes" id="UP000544134"/>
    </source>
</evidence>
<dbReference type="Proteomes" id="UP000544134">
    <property type="component" value="Unassembled WGS sequence"/>
</dbReference>
<evidence type="ECO:0000313" key="1">
    <source>
        <dbReference type="EMBL" id="NML96599.1"/>
    </source>
</evidence>
<dbReference type="GO" id="GO:0003677">
    <property type="term" value="F:DNA binding"/>
    <property type="evidence" value="ECO:0007669"/>
    <property type="project" value="InterPro"/>
</dbReference>
<sequence length="148" mass="16675">MSFGENVRHVRLLLGWKRGDLVDRPGPKAKGRDRAKLGQQVYQLERRASRHSELLLPLADAFGIAPDLLLNRDLTSLTLAEMRLLREDAAAPVPNDLLVLAERFVLATDGTRTMIEKIVAADRDNAAVVRRLSIIVDVYLDDVRARRR</sequence>
<keyword evidence="2" id="KW-1185">Reference proteome</keyword>
<gene>
    <name evidence="1" type="ORF">HHL24_01280</name>
</gene>
<dbReference type="EMBL" id="JABBGJ010000001">
    <property type="protein sequence ID" value="NML96599.1"/>
    <property type="molecule type" value="Genomic_DNA"/>
</dbReference>
<proteinExistence type="predicted"/>
<dbReference type="AlphaFoldDB" id="A0A848I527"/>
<dbReference type="InterPro" id="IPR010982">
    <property type="entry name" value="Lambda_DNA-bd_dom_sf"/>
</dbReference>
<dbReference type="Gene3D" id="1.10.260.40">
    <property type="entry name" value="lambda repressor-like DNA-binding domains"/>
    <property type="match status" value="1"/>
</dbReference>